<dbReference type="GO" id="GO:0071028">
    <property type="term" value="P:nuclear mRNA surveillance"/>
    <property type="evidence" value="ECO:0007669"/>
    <property type="project" value="TreeGrafter"/>
</dbReference>
<evidence type="ECO:0000313" key="8">
    <source>
        <dbReference type="EMBL" id="CAE0479030.1"/>
    </source>
</evidence>
<evidence type="ECO:0000259" key="7">
    <source>
        <dbReference type="Pfam" id="PF01138"/>
    </source>
</evidence>
<dbReference type="GO" id="GO:0000176">
    <property type="term" value="C:nuclear exosome (RNase complex)"/>
    <property type="evidence" value="ECO:0007669"/>
    <property type="project" value="TreeGrafter"/>
</dbReference>
<feature type="domain" description="Exoribonuclease phosphorolytic" evidence="7">
    <location>
        <begin position="20"/>
        <end position="153"/>
    </location>
</feature>
<dbReference type="SUPFAM" id="SSF54211">
    <property type="entry name" value="Ribosomal protein S5 domain 2-like"/>
    <property type="match status" value="1"/>
</dbReference>
<dbReference type="GO" id="GO:0000177">
    <property type="term" value="C:cytoplasmic exosome (RNase complex)"/>
    <property type="evidence" value="ECO:0007669"/>
    <property type="project" value="TreeGrafter"/>
</dbReference>
<dbReference type="PANTHER" id="PTHR11953:SF1">
    <property type="entry name" value="EXOSOME COMPLEX COMPONENT RRP46"/>
    <property type="match status" value="1"/>
</dbReference>
<accession>A0A7S3QJ07</accession>
<dbReference type="Pfam" id="PF01138">
    <property type="entry name" value="RNase_PH"/>
    <property type="match status" value="1"/>
</dbReference>
<dbReference type="GO" id="GO:0006364">
    <property type="term" value="P:rRNA processing"/>
    <property type="evidence" value="ECO:0007669"/>
    <property type="project" value="UniProtKB-KW"/>
</dbReference>
<feature type="region of interest" description="Disordered" evidence="6">
    <location>
        <begin position="1"/>
        <end position="21"/>
    </location>
</feature>
<dbReference type="InterPro" id="IPR027408">
    <property type="entry name" value="PNPase/RNase_PH_dom_sf"/>
</dbReference>
<dbReference type="GO" id="GO:0005730">
    <property type="term" value="C:nucleolus"/>
    <property type="evidence" value="ECO:0007669"/>
    <property type="project" value="TreeGrafter"/>
</dbReference>
<dbReference type="SUPFAM" id="SSF55666">
    <property type="entry name" value="Ribonuclease PH domain 2-like"/>
    <property type="match status" value="1"/>
</dbReference>
<evidence type="ECO:0000256" key="1">
    <source>
        <dbReference type="ARBA" id="ARBA00004123"/>
    </source>
</evidence>
<dbReference type="InterPro" id="IPR001247">
    <property type="entry name" value="ExoRNase_PH_dom1"/>
</dbReference>
<reference evidence="8" key="1">
    <citation type="submission" date="2021-01" db="EMBL/GenBank/DDBJ databases">
        <authorList>
            <person name="Corre E."/>
            <person name="Pelletier E."/>
            <person name="Niang G."/>
            <person name="Scheremetjew M."/>
            <person name="Finn R."/>
            <person name="Kale V."/>
            <person name="Holt S."/>
            <person name="Cochrane G."/>
            <person name="Meng A."/>
            <person name="Brown T."/>
            <person name="Cohen L."/>
        </authorList>
    </citation>
    <scope>NUCLEOTIDE SEQUENCE</scope>
    <source>
        <strain evidence="8">MM31A-1</strain>
    </source>
</reference>
<comment type="subcellular location">
    <subcellularLocation>
        <location evidence="1">Nucleus</location>
    </subcellularLocation>
</comment>
<dbReference type="EMBL" id="HBIO01031157">
    <property type="protein sequence ID" value="CAE0479030.1"/>
    <property type="molecule type" value="Transcribed_RNA"/>
</dbReference>
<evidence type="ECO:0000256" key="4">
    <source>
        <dbReference type="ARBA" id="ARBA00022835"/>
    </source>
</evidence>
<evidence type="ECO:0000256" key="5">
    <source>
        <dbReference type="ARBA" id="ARBA00023242"/>
    </source>
</evidence>
<keyword evidence="3" id="KW-0698">rRNA processing</keyword>
<evidence type="ECO:0000256" key="3">
    <source>
        <dbReference type="ARBA" id="ARBA00022552"/>
    </source>
</evidence>
<sequence length="254" mass="27115">MASSSNPPNRPDGRTGAGSLRPLSAEVSCLNRADGSSKFSSGLSQILAAVYGPASPRIPSKERSDKAMIGVVFKFGTKANIASDNTSNAHPSYGANERELERFIGDALMHCIAVDQYPRTVIEVVIQVLKADGSLVSNSLNGALLALMDAGIQMKSLSIATTCLVPINGDIINNPIRFDPTAEEESMDDYSVIVVATDTVKEGIVTSMTFGSFQLDSFLACMEGALRASKAVSAFMRIAMEQKVKREARTLWST</sequence>
<gene>
    <name evidence="8" type="ORF">CDEB00056_LOCUS23883</name>
</gene>
<dbReference type="GO" id="GO:0016075">
    <property type="term" value="P:rRNA catabolic process"/>
    <property type="evidence" value="ECO:0007669"/>
    <property type="project" value="TreeGrafter"/>
</dbReference>
<protein>
    <recommendedName>
        <fullName evidence="7">Exoribonuclease phosphorolytic domain-containing protein</fullName>
    </recommendedName>
</protein>
<dbReference type="CDD" id="cd11372">
    <property type="entry name" value="RNase_PH_RRP46"/>
    <property type="match status" value="1"/>
</dbReference>
<evidence type="ECO:0000256" key="6">
    <source>
        <dbReference type="SAM" id="MobiDB-lite"/>
    </source>
</evidence>
<proteinExistence type="inferred from homology"/>
<dbReference type="AlphaFoldDB" id="A0A7S3QJ07"/>
<organism evidence="8">
    <name type="scientific">Chaetoceros debilis</name>
    <dbReference type="NCBI Taxonomy" id="122233"/>
    <lineage>
        <taxon>Eukaryota</taxon>
        <taxon>Sar</taxon>
        <taxon>Stramenopiles</taxon>
        <taxon>Ochrophyta</taxon>
        <taxon>Bacillariophyta</taxon>
        <taxon>Coscinodiscophyceae</taxon>
        <taxon>Chaetocerotophycidae</taxon>
        <taxon>Chaetocerotales</taxon>
        <taxon>Chaetocerotaceae</taxon>
        <taxon>Chaetoceros</taxon>
    </lineage>
</organism>
<keyword evidence="4" id="KW-0271">Exosome</keyword>
<dbReference type="InterPro" id="IPR050080">
    <property type="entry name" value="RNase_PH"/>
</dbReference>
<name>A0A7S3QJ07_9STRA</name>
<dbReference type="PANTHER" id="PTHR11953">
    <property type="entry name" value="EXOSOME COMPLEX COMPONENT"/>
    <property type="match status" value="1"/>
</dbReference>
<dbReference type="GO" id="GO:0034475">
    <property type="term" value="P:U4 snRNA 3'-end processing"/>
    <property type="evidence" value="ECO:0007669"/>
    <property type="project" value="TreeGrafter"/>
</dbReference>
<dbReference type="Gene3D" id="3.30.230.70">
    <property type="entry name" value="GHMP Kinase, N-terminal domain"/>
    <property type="match status" value="1"/>
</dbReference>
<comment type="similarity">
    <text evidence="2">Belongs to the RNase PH family.</text>
</comment>
<evidence type="ECO:0000256" key="2">
    <source>
        <dbReference type="ARBA" id="ARBA00006678"/>
    </source>
</evidence>
<dbReference type="GO" id="GO:0003723">
    <property type="term" value="F:RNA binding"/>
    <property type="evidence" value="ECO:0007669"/>
    <property type="project" value="TreeGrafter"/>
</dbReference>
<dbReference type="GO" id="GO:0071051">
    <property type="term" value="P:poly(A)-dependent snoRNA 3'-end processing"/>
    <property type="evidence" value="ECO:0007669"/>
    <property type="project" value="TreeGrafter"/>
</dbReference>
<dbReference type="InterPro" id="IPR020568">
    <property type="entry name" value="Ribosomal_Su5_D2-typ_SF"/>
</dbReference>
<keyword evidence="5" id="KW-0539">Nucleus</keyword>
<dbReference type="InterPro" id="IPR036345">
    <property type="entry name" value="ExoRNase_PH_dom2_sf"/>
</dbReference>